<dbReference type="RefSeq" id="WP_345587358.1">
    <property type="nucleotide sequence ID" value="NZ_BAABJG010000006.1"/>
</dbReference>
<dbReference type="Gene3D" id="3.30.70.270">
    <property type="match status" value="1"/>
</dbReference>
<dbReference type="NCBIfam" id="TIGR00254">
    <property type="entry name" value="GGDEF"/>
    <property type="match status" value="1"/>
</dbReference>
<dbReference type="InterPro" id="IPR029787">
    <property type="entry name" value="Nucleotide_cyclase"/>
</dbReference>
<keyword evidence="1" id="KW-0812">Transmembrane</keyword>
<keyword evidence="1" id="KW-1133">Transmembrane helix</keyword>
<dbReference type="SUPFAM" id="SSF55073">
    <property type="entry name" value="Nucleotide cyclase"/>
    <property type="match status" value="1"/>
</dbReference>
<dbReference type="PANTHER" id="PTHR45138:SF6">
    <property type="entry name" value="DIGUANYLATE CYCLASE DGCN"/>
    <property type="match status" value="1"/>
</dbReference>
<organism evidence="3 4">
    <name type="scientific">Paenibacillus vulneris</name>
    <dbReference type="NCBI Taxonomy" id="1133364"/>
    <lineage>
        <taxon>Bacteria</taxon>
        <taxon>Bacillati</taxon>
        <taxon>Bacillota</taxon>
        <taxon>Bacilli</taxon>
        <taxon>Bacillales</taxon>
        <taxon>Paenibacillaceae</taxon>
        <taxon>Paenibacillus</taxon>
    </lineage>
</organism>
<dbReference type="PANTHER" id="PTHR45138">
    <property type="entry name" value="REGULATORY COMPONENTS OF SENSORY TRANSDUCTION SYSTEM"/>
    <property type="match status" value="1"/>
</dbReference>
<keyword evidence="1" id="KW-0472">Membrane</keyword>
<evidence type="ECO:0000313" key="4">
    <source>
        <dbReference type="Proteomes" id="UP001597180"/>
    </source>
</evidence>
<feature type="transmembrane region" description="Helical" evidence="1">
    <location>
        <begin position="93"/>
        <end position="114"/>
    </location>
</feature>
<feature type="domain" description="GGDEF" evidence="2">
    <location>
        <begin position="162"/>
        <end position="284"/>
    </location>
</feature>
<proteinExistence type="predicted"/>
<dbReference type="SMART" id="SM00267">
    <property type="entry name" value="GGDEF"/>
    <property type="match status" value="1"/>
</dbReference>
<dbReference type="InterPro" id="IPR043128">
    <property type="entry name" value="Rev_trsase/Diguanyl_cyclase"/>
</dbReference>
<name>A0ABW3UIJ9_9BACL</name>
<evidence type="ECO:0000259" key="2">
    <source>
        <dbReference type="PROSITE" id="PS50887"/>
    </source>
</evidence>
<dbReference type="EMBL" id="JBHTLU010000013">
    <property type="protein sequence ID" value="MFD1220803.1"/>
    <property type="molecule type" value="Genomic_DNA"/>
</dbReference>
<sequence>MRGFYNKPKTFFLMQACFFLFIIALCLYVTGFKQIPWTIMTLFASALIILMTSLLGGLLFGLGLSLAAMFVLGSVLLWDAFFSSALTFSIQEIVIWMIAIGAASIIGGVLHRWATTVTNENKEMNRKFDELVTIDEATGFDNKKRFYFELEEEFRRSIRTGTPFTLLLIRFKYLAEYERLYGQEEKKYLIKSLSDVLWTQTRISDRKFRLEDDTFAVILFNTGSENVHFVLDKMEEQMKSHKLSNGKKEVTITISFGTSSFDKEFNDYSELIQLAYEELEAYTQ</sequence>
<dbReference type="Proteomes" id="UP001597180">
    <property type="component" value="Unassembled WGS sequence"/>
</dbReference>
<evidence type="ECO:0000256" key="1">
    <source>
        <dbReference type="SAM" id="Phobius"/>
    </source>
</evidence>
<feature type="transmembrane region" description="Helical" evidence="1">
    <location>
        <begin position="67"/>
        <end position="87"/>
    </location>
</feature>
<evidence type="ECO:0000313" key="3">
    <source>
        <dbReference type="EMBL" id="MFD1220803.1"/>
    </source>
</evidence>
<keyword evidence="4" id="KW-1185">Reference proteome</keyword>
<dbReference type="InterPro" id="IPR000160">
    <property type="entry name" value="GGDEF_dom"/>
</dbReference>
<accession>A0ABW3UIJ9</accession>
<dbReference type="Pfam" id="PF00990">
    <property type="entry name" value="GGDEF"/>
    <property type="match status" value="1"/>
</dbReference>
<feature type="transmembrane region" description="Helical" evidence="1">
    <location>
        <begin position="12"/>
        <end position="31"/>
    </location>
</feature>
<dbReference type="InterPro" id="IPR050469">
    <property type="entry name" value="Diguanylate_Cyclase"/>
</dbReference>
<comment type="caution">
    <text evidence="3">The sequence shown here is derived from an EMBL/GenBank/DDBJ whole genome shotgun (WGS) entry which is preliminary data.</text>
</comment>
<reference evidence="4" key="1">
    <citation type="journal article" date="2019" name="Int. J. Syst. Evol. Microbiol.">
        <title>The Global Catalogue of Microorganisms (GCM) 10K type strain sequencing project: providing services to taxonomists for standard genome sequencing and annotation.</title>
        <authorList>
            <consortium name="The Broad Institute Genomics Platform"/>
            <consortium name="The Broad Institute Genome Sequencing Center for Infectious Disease"/>
            <person name="Wu L."/>
            <person name="Ma J."/>
        </authorList>
    </citation>
    <scope>NUCLEOTIDE SEQUENCE [LARGE SCALE GENOMIC DNA]</scope>
    <source>
        <strain evidence="4">CCUG 53270</strain>
    </source>
</reference>
<feature type="transmembrane region" description="Helical" evidence="1">
    <location>
        <begin position="37"/>
        <end position="60"/>
    </location>
</feature>
<dbReference type="PROSITE" id="PS50887">
    <property type="entry name" value="GGDEF"/>
    <property type="match status" value="1"/>
</dbReference>
<gene>
    <name evidence="3" type="ORF">ACFQ4B_11770</name>
</gene>
<protein>
    <submittedName>
        <fullName evidence="3">GGDEF domain-containing protein</fullName>
    </submittedName>
</protein>